<comment type="subcellular location">
    <subcellularLocation>
        <location evidence="1">Membrane</location>
        <topology evidence="1">Multi-pass membrane protein</topology>
    </subcellularLocation>
</comment>
<feature type="transmembrane region" description="Helical" evidence="7">
    <location>
        <begin position="237"/>
        <end position="262"/>
    </location>
</feature>
<dbReference type="InterPro" id="IPR012404">
    <property type="entry name" value="UCP036436"/>
</dbReference>
<evidence type="ECO:0000313" key="8">
    <source>
        <dbReference type="EMBL" id="KAG5672390.1"/>
    </source>
</evidence>
<dbReference type="GO" id="GO:0000139">
    <property type="term" value="C:Golgi membrane"/>
    <property type="evidence" value="ECO:0007669"/>
    <property type="project" value="InterPro"/>
</dbReference>
<feature type="transmembrane region" description="Helical" evidence="7">
    <location>
        <begin position="291"/>
        <end position="311"/>
    </location>
</feature>
<comment type="caution">
    <text evidence="8">The sequence shown here is derived from an EMBL/GenBank/DDBJ whole genome shotgun (WGS) entry which is preliminary data.</text>
</comment>
<protein>
    <recommendedName>
        <fullName evidence="10">Solute carrier family 35 member F6</fullName>
    </recommendedName>
</protein>
<keyword evidence="3" id="KW-0762">Sugar transport</keyword>
<gene>
    <name evidence="8" type="ORF">PVAND_002521</name>
</gene>
<comment type="similarity">
    <text evidence="2">Belongs to the nucleotide-sugar transporter family. SLC35A subfamily.</text>
</comment>
<keyword evidence="6 7" id="KW-0472">Membrane</keyword>
<dbReference type="InterPro" id="IPR037185">
    <property type="entry name" value="EmrE-like"/>
</dbReference>
<evidence type="ECO:0008006" key="10">
    <source>
        <dbReference type="Google" id="ProtNLM"/>
    </source>
</evidence>
<accession>A0A9J6BST7</accession>
<feature type="transmembrane region" description="Helical" evidence="7">
    <location>
        <begin position="149"/>
        <end position="166"/>
    </location>
</feature>
<feature type="transmembrane region" description="Helical" evidence="7">
    <location>
        <begin position="72"/>
        <end position="93"/>
    </location>
</feature>
<feature type="transmembrane region" description="Helical" evidence="7">
    <location>
        <begin position="175"/>
        <end position="194"/>
    </location>
</feature>
<proteinExistence type="inferred from homology"/>
<keyword evidence="4 7" id="KW-0812">Transmembrane</keyword>
<dbReference type="Pfam" id="PF04142">
    <property type="entry name" value="Nuc_sug_transp"/>
    <property type="match status" value="1"/>
</dbReference>
<reference evidence="8" key="1">
    <citation type="submission" date="2021-03" db="EMBL/GenBank/DDBJ databases">
        <title>Chromosome level genome of the anhydrobiotic midge Polypedilum vanderplanki.</title>
        <authorList>
            <person name="Yoshida Y."/>
            <person name="Kikawada T."/>
            <person name="Gusev O."/>
        </authorList>
    </citation>
    <scope>NUCLEOTIDE SEQUENCE</scope>
    <source>
        <strain evidence="8">NIAS01</strain>
        <tissue evidence="8">Whole body or cell culture</tissue>
    </source>
</reference>
<dbReference type="AlphaFoldDB" id="A0A9J6BST7"/>
<dbReference type="SUPFAM" id="SSF103481">
    <property type="entry name" value="Multidrug resistance efflux transporter EmrE"/>
    <property type="match status" value="1"/>
</dbReference>
<evidence type="ECO:0000256" key="4">
    <source>
        <dbReference type="ARBA" id="ARBA00022692"/>
    </source>
</evidence>
<evidence type="ECO:0000256" key="7">
    <source>
        <dbReference type="SAM" id="Phobius"/>
    </source>
</evidence>
<keyword evidence="9" id="KW-1185">Reference proteome</keyword>
<keyword evidence="5 7" id="KW-1133">Transmembrane helix</keyword>
<dbReference type="OrthoDB" id="29773at2759"/>
<name>A0A9J6BST7_POLVA</name>
<dbReference type="PANTHER" id="PTHR13146">
    <property type="match status" value="1"/>
</dbReference>
<dbReference type="PANTHER" id="PTHR13146:SF0">
    <property type="entry name" value="SOLUTE CARRIER FAMILY 35 MEMBER F6"/>
    <property type="match status" value="1"/>
</dbReference>
<dbReference type="Proteomes" id="UP001107558">
    <property type="component" value="Chromosome 3"/>
</dbReference>
<dbReference type="InterPro" id="IPR007271">
    <property type="entry name" value="Nuc_sug_transpt"/>
</dbReference>
<feature type="transmembrane region" description="Helical" evidence="7">
    <location>
        <begin position="25"/>
        <end position="44"/>
    </location>
</feature>
<feature type="transmembrane region" description="Helical" evidence="7">
    <location>
        <begin position="206"/>
        <end position="225"/>
    </location>
</feature>
<dbReference type="EMBL" id="JADBJN010000003">
    <property type="protein sequence ID" value="KAG5672390.1"/>
    <property type="molecule type" value="Genomic_DNA"/>
</dbReference>
<feature type="transmembrane region" description="Helical" evidence="7">
    <location>
        <begin position="348"/>
        <end position="368"/>
    </location>
</feature>
<dbReference type="Gene3D" id="1.10.3730.20">
    <property type="match status" value="1"/>
</dbReference>
<dbReference type="PIRSF" id="PIRSF036436">
    <property type="entry name" value="UCP036436"/>
    <property type="match status" value="1"/>
</dbReference>
<evidence type="ECO:0000256" key="6">
    <source>
        <dbReference type="ARBA" id="ARBA00023136"/>
    </source>
</evidence>
<feature type="transmembrane region" description="Helical" evidence="7">
    <location>
        <begin position="119"/>
        <end position="143"/>
    </location>
</feature>
<keyword evidence="3" id="KW-0813">Transport</keyword>
<evidence type="ECO:0000256" key="1">
    <source>
        <dbReference type="ARBA" id="ARBA00004141"/>
    </source>
</evidence>
<feature type="transmembrane region" description="Helical" evidence="7">
    <location>
        <begin position="323"/>
        <end position="342"/>
    </location>
</feature>
<evidence type="ECO:0000256" key="3">
    <source>
        <dbReference type="ARBA" id="ARBA00022597"/>
    </source>
</evidence>
<evidence type="ECO:0000256" key="5">
    <source>
        <dbReference type="ARBA" id="ARBA00022989"/>
    </source>
</evidence>
<sequence length="402" mass="45181">MRLTGCNLLNTIDQRCFSEFRAQKMAWTGYQVFLALLLVTTGSINTLSTKWTDLIESYGKDDKIPRKFNHPFVQACVMFFGEFLCLLVFKIIFFKLKRRNDGSEDQHVLTKGNREFNRFILWPPAMCDLIATSTMYIGLSLTYASSFQMLRGSVIIFVALFSKIFLGRQLGIRRWLGIMFIAIGLGLVGISDMLGGDASGDTKKIIIGDCLIVLAQIITATQMVYEERFVGRLNIASLQAVGFEGLFGFVVLSLLLIPMYFIHVPASFANNERHVVEDAIEAFYMIKNNNLLLVPITGTIFSIAFFNFAGISVTKEISATTRMVLDSIRTMVIWGVSLGIGWQTFHYLQVAGFASLLFGMCVYNDIIVMRPLRAIGRKICCCANIDDEMQQPIIIQQEADQA</sequence>
<dbReference type="GO" id="GO:0015165">
    <property type="term" value="F:pyrimidine nucleotide-sugar transmembrane transporter activity"/>
    <property type="evidence" value="ECO:0007669"/>
    <property type="project" value="InterPro"/>
</dbReference>
<evidence type="ECO:0000256" key="2">
    <source>
        <dbReference type="ARBA" id="ARBA00009976"/>
    </source>
</evidence>
<organism evidence="8 9">
    <name type="scientific">Polypedilum vanderplanki</name>
    <name type="common">Sleeping chironomid midge</name>
    <dbReference type="NCBI Taxonomy" id="319348"/>
    <lineage>
        <taxon>Eukaryota</taxon>
        <taxon>Metazoa</taxon>
        <taxon>Ecdysozoa</taxon>
        <taxon>Arthropoda</taxon>
        <taxon>Hexapoda</taxon>
        <taxon>Insecta</taxon>
        <taxon>Pterygota</taxon>
        <taxon>Neoptera</taxon>
        <taxon>Endopterygota</taxon>
        <taxon>Diptera</taxon>
        <taxon>Nematocera</taxon>
        <taxon>Chironomoidea</taxon>
        <taxon>Chironomidae</taxon>
        <taxon>Chironominae</taxon>
        <taxon>Polypedilum</taxon>
        <taxon>Polypedilum</taxon>
    </lineage>
</organism>
<evidence type="ECO:0000313" key="9">
    <source>
        <dbReference type="Proteomes" id="UP001107558"/>
    </source>
</evidence>